<dbReference type="EMBL" id="KV878209">
    <property type="protein sequence ID" value="OJJ41823.1"/>
    <property type="molecule type" value="Genomic_DNA"/>
</dbReference>
<evidence type="ECO:0000256" key="1">
    <source>
        <dbReference type="SAM" id="Phobius"/>
    </source>
</evidence>
<dbReference type="AlphaFoldDB" id="A0A1L9S3U9"/>
<name>A0A1L9S3U9_ASPWE</name>
<dbReference type="GeneID" id="63749028"/>
<evidence type="ECO:0000313" key="2">
    <source>
        <dbReference type="EMBL" id="OJJ41823.1"/>
    </source>
</evidence>
<dbReference type="Proteomes" id="UP000184383">
    <property type="component" value="Unassembled WGS sequence"/>
</dbReference>
<organism evidence="2 3">
    <name type="scientific">Aspergillus wentii DTO 134E9</name>
    <dbReference type="NCBI Taxonomy" id="1073089"/>
    <lineage>
        <taxon>Eukaryota</taxon>
        <taxon>Fungi</taxon>
        <taxon>Dikarya</taxon>
        <taxon>Ascomycota</taxon>
        <taxon>Pezizomycotina</taxon>
        <taxon>Eurotiomycetes</taxon>
        <taxon>Eurotiomycetidae</taxon>
        <taxon>Eurotiales</taxon>
        <taxon>Aspergillaceae</taxon>
        <taxon>Aspergillus</taxon>
        <taxon>Aspergillus subgen. Cremei</taxon>
    </lineage>
</organism>
<protein>
    <submittedName>
        <fullName evidence="2">Uncharacterized protein</fullName>
    </submittedName>
</protein>
<keyword evidence="1" id="KW-1133">Transmembrane helix</keyword>
<evidence type="ECO:0000313" key="3">
    <source>
        <dbReference type="Proteomes" id="UP000184383"/>
    </source>
</evidence>
<keyword evidence="3" id="KW-1185">Reference proteome</keyword>
<dbReference type="RefSeq" id="XP_040695499.1">
    <property type="nucleotide sequence ID" value="XM_040833180.1"/>
</dbReference>
<keyword evidence="1" id="KW-0812">Transmembrane</keyword>
<keyword evidence="1" id="KW-0472">Membrane</keyword>
<proteinExistence type="predicted"/>
<reference evidence="3" key="1">
    <citation type="journal article" date="2017" name="Genome Biol.">
        <title>Comparative genomics reveals high biological diversity and specific adaptations in the industrially and medically important fungal genus Aspergillus.</title>
        <authorList>
            <person name="de Vries R.P."/>
            <person name="Riley R."/>
            <person name="Wiebenga A."/>
            <person name="Aguilar-Osorio G."/>
            <person name="Amillis S."/>
            <person name="Uchima C.A."/>
            <person name="Anderluh G."/>
            <person name="Asadollahi M."/>
            <person name="Askin M."/>
            <person name="Barry K."/>
            <person name="Battaglia E."/>
            <person name="Bayram O."/>
            <person name="Benocci T."/>
            <person name="Braus-Stromeyer S.A."/>
            <person name="Caldana C."/>
            <person name="Canovas D."/>
            <person name="Cerqueira G.C."/>
            <person name="Chen F."/>
            <person name="Chen W."/>
            <person name="Choi C."/>
            <person name="Clum A."/>
            <person name="Dos Santos R.A."/>
            <person name="Damasio A.R."/>
            <person name="Diallinas G."/>
            <person name="Emri T."/>
            <person name="Fekete E."/>
            <person name="Flipphi M."/>
            <person name="Freyberg S."/>
            <person name="Gallo A."/>
            <person name="Gournas C."/>
            <person name="Habgood R."/>
            <person name="Hainaut M."/>
            <person name="Harispe M.L."/>
            <person name="Henrissat B."/>
            <person name="Hilden K.S."/>
            <person name="Hope R."/>
            <person name="Hossain A."/>
            <person name="Karabika E."/>
            <person name="Karaffa L."/>
            <person name="Karanyi Z."/>
            <person name="Krasevec N."/>
            <person name="Kuo A."/>
            <person name="Kusch H."/>
            <person name="LaButti K."/>
            <person name="Lagendijk E.L."/>
            <person name="Lapidus A."/>
            <person name="Levasseur A."/>
            <person name="Lindquist E."/>
            <person name="Lipzen A."/>
            <person name="Logrieco A.F."/>
            <person name="MacCabe A."/>
            <person name="Maekelae M.R."/>
            <person name="Malavazi I."/>
            <person name="Melin P."/>
            <person name="Meyer V."/>
            <person name="Mielnichuk N."/>
            <person name="Miskei M."/>
            <person name="Molnar A.P."/>
            <person name="Mule G."/>
            <person name="Ngan C.Y."/>
            <person name="Orejas M."/>
            <person name="Orosz E."/>
            <person name="Ouedraogo J.P."/>
            <person name="Overkamp K.M."/>
            <person name="Park H.-S."/>
            <person name="Perrone G."/>
            <person name="Piumi F."/>
            <person name="Punt P.J."/>
            <person name="Ram A.F."/>
            <person name="Ramon A."/>
            <person name="Rauscher S."/>
            <person name="Record E."/>
            <person name="Riano-Pachon D.M."/>
            <person name="Robert V."/>
            <person name="Roehrig J."/>
            <person name="Ruller R."/>
            <person name="Salamov A."/>
            <person name="Salih N.S."/>
            <person name="Samson R.A."/>
            <person name="Sandor E."/>
            <person name="Sanguinetti M."/>
            <person name="Schuetze T."/>
            <person name="Sepcic K."/>
            <person name="Shelest E."/>
            <person name="Sherlock G."/>
            <person name="Sophianopoulou V."/>
            <person name="Squina F.M."/>
            <person name="Sun H."/>
            <person name="Susca A."/>
            <person name="Todd R.B."/>
            <person name="Tsang A."/>
            <person name="Unkles S.E."/>
            <person name="van de Wiele N."/>
            <person name="van Rossen-Uffink D."/>
            <person name="Oliveira J.V."/>
            <person name="Vesth T.C."/>
            <person name="Visser J."/>
            <person name="Yu J.-H."/>
            <person name="Zhou M."/>
            <person name="Andersen M.R."/>
            <person name="Archer D.B."/>
            <person name="Baker S.E."/>
            <person name="Benoit I."/>
            <person name="Brakhage A.A."/>
            <person name="Braus G.H."/>
            <person name="Fischer R."/>
            <person name="Frisvad J.C."/>
            <person name="Goldman G.H."/>
            <person name="Houbraken J."/>
            <person name="Oakley B."/>
            <person name="Pocsi I."/>
            <person name="Scazzocchio C."/>
            <person name="Seiboth B."/>
            <person name="vanKuyk P.A."/>
            <person name="Wortman J."/>
            <person name="Dyer P.S."/>
            <person name="Grigoriev I.V."/>
        </authorList>
    </citation>
    <scope>NUCLEOTIDE SEQUENCE [LARGE SCALE GENOMIC DNA]</scope>
    <source>
        <strain evidence="3">DTO 134E9</strain>
    </source>
</reference>
<sequence>MTQCGADRRMTMVGAGRDRPERVQKLPLKRGGGNVMVMEEGCDGESRLLLVSGIVVLVTIGGVTAAIKQALCGACRLTLTDVMENYCIIYDMY</sequence>
<feature type="transmembrane region" description="Helical" evidence="1">
    <location>
        <begin position="48"/>
        <end position="67"/>
    </location>
</feature>
<gene>
    <name evidence="2" type="ORF">ASPWEDRAFT_287965</name>
</gene>
<dbReference type="VEuPathDB" id="FungiDB:ASPWEDRAFT_287965"/>
<accession>A0A1L9S3U9</accession>